<dbReference type="PRINTS" id="PR00412">
    <property type="entry name" value="EPOXHYDRLASE"/>
</dbReference>
<dbReference type="OrthoDB" id="408373at2759"/>
<dbReference type="Proteomes" id="UP000070544">
    <property type="component" value="Unassembled WGS sequence"/>
</dbReference>
<dbReference type="PANTHER" id="PTHR43329">
    <property type="entry name" value="EPOXIDE HYDROLASE"/>
    <property type="match status" value="1"/>
</dbReference>
<evidence type="ECO:0000313" key="5">
    <source>
        <dbReference type="Proteomes" id="UP000070544"/>
    </source>
</evidence>
<keyword evidence="1 4" id="KW-0378">Hydrolase</keyword>
<feature type="domain" description="AB hydrolase-1" evidence="3">
    <location>
        <begin position="33"/>
        <end position="311"/>
    </location>
</feature>
<evidence type="ECO:0000313" key="4">
    <source>
        <dbReference type="EMBL" id="KXS13585.1"/>
    </source>
</evidence>
<dbReference type="Gene3D" id="3.40.50.1820">
    <property type="entry name" value="alpha/beta hydrolase"/>
    <property type="match status" value="1"/>
</dbReference>
<comment type="similarity">
    <text evidence="2">Belongs to the AB hydrolase superfamily. Epoxide hydrolase family.</text>
</comment>
<accession>A0A139AAU0</accession>
<sequence>MDPLNPASFRHRRADVNGITYHYVEEGAENHRALILVHGFPDLWYGWRFQIKPLVEAGFRVIVPTMRGYGASTMELSKEFSPLSTRRKYALKNICMDLLELMDHLKIRTATFIGHDWGAAVVWRMGLHFPHVVEAICCINVAYTPPSDAHPTRDEVLKAAPQAAYQFYFCTDRAEDALNKNIELTMRVLLRSGGNKAERLTFNPFKNPLTFETVPEDLSPLSTMTPREYSYYVDTFTQSTFNGPLNWYRNRRFNFEDELGLDKVLKMPVFFIYGEKDPVFRPSSLPTMRQYIQNFSVKSVPNSGHWTQAEFPDQVNTFLLAWLRDLKPRETPMLWEKSPKL</sequence>
<dbReference type="AlphaFoldDB" id="A0A139AAU0"/>
<evidence type="ECO:0000256" key="2">
    <source>
        <dbReference type="ARBA" id="ARBA00038334"/>
    </source>
</evidence>
<proteinExistence type="inferred from homology"/>
<dbReference type="OMA" id="GSINWYR"/>
<keyword evidence="5" id="KW-1185">Reference proteome</keyword>
<gene>
    <name evidence="4" type="ORF">M427DRAFT_58405</name>
</gene>
<dbReference type="InterPro" id="IPR029058">
    <property type="entry name" value="AB_hydrolase_fold"/>
</dbReference>
<dbReference type="EMBL" id="KQ965776">
    <property type="protein sequence ID" value="KXS13585.1"/>
    <property type="molecule type" value="Genomic_DNA"/>
</dbReference>
<dbReference type="InterPro" id="IPR000639">
    <property type="entry name" value="Epox_hydrolase-like"/>
</dbReference>
<dbReference type="STRING" id="1344416.A0A139AAU0"/>
<evidence type="ECO:0000256" key="1">
    <source>
        <dbReference type="ARBA" id="ARBA00022801"/>
    </source>
</evidence>
<organism evidence="4 5">
    <name type="scientific">Gonapodya prolifera (strain JEL478)</name>
    <name type="common">Monoblepharis prolifera</name>
    <dbReference type="NCBI Taxonomy" id="1344416"/>
    <lineage>
        <taxon>Eukaryota</taxon>
        <taxon>Fungi</taxon>
        <taxon>Fungi incertae sedis</taxon>
        <taxon>Chytridiomycota</taxon>
        <taxon>Chytridiomycota incertae sedis</taxon>
        <taxon>Monoblepharidomycetes</taxon>
        <taxon>Monoblepharidales</taxon>
        <taxon>Gonapodyaceae</taxon>
        <taxon>Gonapodya</taxon>
    </lineage>
</organism>
<evidence type="ECO:0000259" key="3">
    <source>
        <dbReference type="Pfam" id="PF00561"/>
    </source>
</evidence>
<dbReference type="InterPro" id="IPR000073">
    <property type="entry name" value="AB_hydrolase_1"/>
</dbReference>
<dbReference type="Pfam" id="PF00561">
    <property type="entry name" value="Abhydrolase_1"/>
    <property type="match status" value="1"/>
</dbReference>
<name>A0A139AAU0_GONPJ</name>
<reference evidence="4 5" key="1">
    <citation type="journal article" date="2015" name="Genome Biol. Evol.">
        <title>Phylogenomic analyses indicate that early fungi evolved digesting cell walls of algal ancestors of land plants.</title>
        <authorList>
            <person name="Chang Y."/>
            <person name="Wang S."/>
            <person name="Sekimoto S."/>
            <person name="Aerts A.L."/>
            <person name="Choi C."/>
            <person name="Clum A."/>
            <person name="LaButti K.M."/>
            <person name="Lindquist E.A."/>
            <person name="Yee Ngan C."/>
            <person name="Ohm R.A."/>
            <person name="Salamov A.A."/>
            <person name="Grigoriev I.V."/>
            <person name="Spatafora J.W."/>
            <person name="Berbee M.L."/>
        </authorList>
    </citation>
    <scope>NUCLEOTIDE SEQUENCE [LARGE SCALE GENOMIC DNA]</scope>
    <source>
        <strain evidence="4 5">JEL478</strain>
    </source>
</reference>
<dbReference type="GO" id="GO:0016787">
    <property type="term" value="F:hydrolase activity"/>
    <property type="evidence" value="ECO:0007669"/>
    <property type="project" value="UniProtKB-KW"/>
</dbReference>
<protein>
    <submittedName>
        <fullName evidence="4">Alpha/beta-hydrolase</fullName>
    </submittedName>
</protein>
<dbReference type="SUPFAM" id="SSF53474">
    <property type="entry name" value="alpha/beta-Hydrolases"/>
    <property type="match status" value="1"/>
</dbReference>